<proteinExistence type="predicted"/>
<reference evidence="1" key="2">
    <citation type="submission" date="2020-07" db="EMBL/GenBank/DDBJ databases">
        <authorList>
            <person name="Vera ALvarez R."/>
            <person name="Arias-Moreno D.M."/>
            <person name="Jimenez-Jacinto V."/>
            <person name="Jimenez-Bremont J.F."/>
            <person name="Swaminathan K."/>
            <person name="Moose S.P."/>
            <person name="Guerrero-Gonzalez M.L."/>
            <person name="Marino-Ramirez L."/>
            <person name="Landsman D."/>
            <person name="Rodriguez-Kessler M."/>
            <person name="Delgado-Sanchez P."/>
        </authorList>
    </citation>
    <scope>NUCLEOTIDE SEQUENCE</scope>
    <source>
        <tissue evidence="1">Cladode</tissue>
    </source>
</reference>
<dbReference type="EMBL" id="GISG01220739">
    <property type="protein sequence ID" value="MBA4663573.1"/>
    <property type="molecule type" value="Transcribed_RNA"/>
</dbReference>
<evidence type="ECO:0000313" key="1">
    <source>
        <dbReference type="EMBL" id="MBA4663572.1"/>
    </source>
</evidence>
<protein>
    <submittedName>
        <fullName evidence="1">Uncharacterized protein</fullName>
    </submittedName>
</protein>
<name>A0A7C9AAE3_OPUST</name>
<accession>A0A7C9AAE3</accession>
<dbReference type="EMBL" id="GISG01220738">
    <property type="protein sequence ID" value="MBA4663572.1"/>
    <property type="molecule type" value="Transcribed_RNA"/>
</dbReference>
<reference evidence="1" key="1">
    <citation type="journal article" date="2013" name="J. Plant Res.">
        <title>Effect of fungi and light on seed germination of three Opuntia species from semiarid lands of central Mexico.</title>
        <authorList>
            <person name="Delgado-Sanchez P."/>
            <person name="Jimenez-Bremont J.F."/>
            <person name="Guerrero-Gonzalez Mde L."/>
            <person name="Flores J."/>
        </authorList>
    </citation>
    <scope>NUCLEOTIDE SEQUENCE</scope>
    <source>
        <tissue evidence="1">Cladode</tissue>
    </source>
</reference>
<sequence length="119" mass="13335">MATQESEIAELKMTKVPQRINVMATSIHPLKMNMWIACWHLRRESTKPTKAKPSITTATIISTSLMLLNTFLTFTEFSLVFCVKVSAPELKRALSSLISCIALWGKVNCGTLTDFARDK</sequence>
<dbReference type="AlphaFoldDB" id="A0A7C9AAE3"/>
<organism evidence="1">
    <name type="scientific">Opuntia streptacantha</name>
    <name type="common">Prickly pear cactus</name>
    <name type="synonym">Opuntia cardona</name>
    <dbReference type="NCBI Taxonomy" id="393608"/>
    <lineage>
        <taxon>Eukaryota</taxon>
        <taxon>Viridiplantae</taxon>
        <taxon>Streptophyta</taxon>
        <taxon>Embryophyta</taxon>
        <taxon>Tracheophyta</taxon>
        <taxon>Spermatophyta</taxon>
        <taxon>Magnoliopsida</taxon>
        <taxon>eudicotyledons</taxon>
        <taxon>Gunneridae</taxon>
        <taxon>Pentapetalae</taxon>
        <taxon>Caryophyllales</taxon>
        <taxon>Cactineae</taxon>
        <taxon>Cactaceae</taxon>
        <taxon>Opuntioideae</taxon>
        <taxon>Opuntia</taxon>
    </lineage>
</organism>